<feature type="transmembrane region" description="Helical" evidence="1">
    <location>
        <begin position="34"/>
        <end position="61"/>
    </location>
</feature>
<protein>
    <submittedName>
        <fullName evidence="2">Uncharacterized protein</fullName>
    </submittedName>
</protein>
<gene>
    <name evidence="2" type="ORF">A3F23_04240</name>
</gene>
<organism evidence="2 3">
    <name type="scientific">Candidatus Giovannonibacteria bacterium RIFCSPHIGHO2_12_FULL_43_15</name>
    <dbReference type="NCBI Taxonomy" id="1798341"/>
    <lineage>
        <taxon>Bacteria</taxon>
        <taxon>Candidatus Giovannoniibacteriota</taxon>
    </lineage>
</organism>
<keyword evidence="1" id="KW-0812">Transmembrane</keyword>
<keyword evidence="1" id="KW-1133">Transmembrane helix</keyword>
<keyword evidence="1" id="KW-0472">Membrane</keyword>
<dbReference type="Proteomes" id="UP000177723">
    <property type="component" value="Unassembled WGS sequence"/>
</dbReference>
<evidence type="ECO:0000313" key="2">
    <source>
        <dbReference type="EMBL" id="OGF77912.1"/>
    </source>
</evidence>
<reference evidence="2 3" key="1">
    <citation type="journal article" date="2016" name="Nat. Commun.">
        <title>Thousands of microbial genomes shed light on interconnected biogeochemical processes in an aquifer system.</title>
        <authorList>
            <person name="Anantharaman K."/>
            <person name="Brown C.T."/>
            <person name="Hug L.A."/>
            <person name="Sharon I."/>
            <person name="Castelle C.J."/>
            <person name="Probst A.J."/>
            <person name="Thomas B.C."/>
            <person name="Singh A."/>
            <person name="Wilkins M.J."/>
            <person name="Karaoz U."/>
            <person name="Brodie E.L."/>
            <person name="Williams K.H."/>
            <person name="Hubbard S.S."/>
            <person name="Banfield J.F."/>
        </authorList>
    </citation>
    <scope>NUCLEOTIDE SEQUENCE [LARGE SCALE GENOMIC DNA]</scope>
</reference>
<proteinExistence type="predicted"/>
<dbReference type="AlphaFoldDB" id="A0A1F5WQG7"/>
<accession>A0A1F5WQG7</accession>
<evidence type="ECO:0000313" key="3">
    <source>
        <dbReference type="Proteomes" id="UP000177723"/>
    </source>
</evidence>
<name>A0A1F5WQG7_9BACT</name>
<comment type="caution">
    <text evidence="2">The sequence shown here is derived from an EMBL/GenBank/DDBJ whole genome shotgun (WGS) entry which is preliminary data.</text>
</comment>
<evidence type="ECO:0000256" key="1">
    <source>
        <dbReference type="SAM" id="Phobius"/>
    </source>
</evidence>
<sequence length="187" mass="21312">MENFDPIGGGFLVQGIVDFFSGKSGGGAWDFSTIYSILAFLKVIFIFFLVLFVCGIIYVIYEFRKLRPNYKLVYNENAVPQKKVTKSHWGKIMARFGAGTESDWRLAIVEADSLVDEVFKKIGFTGETLGERISSITPNEVHSIAELRDAHKIRNNLVHTPGYKISREEAERALRHYQKVLEELEMI</sequence>
<dbReference type="EMBL" id="MFHT01000009">
    <property type="protein sequence ID" value="OGF77912.1"/>
    <property type="molecule type" value="Genomic_DNA"/>
</dbReference>